<reference evidence="2" key="1">
    <citation type="submission" date="2021-02" db="EMBL/GenBank/DDBJ databases">
        <authorList>
            <person name="Dougan E. K."/>
            <person name="Rhodes N."/>
            <person name="Thang M."/>
            <person name="Chan C."/>
        </authorList>
    </citation>
    <scope>NUCLEOTIDE SEQUENCE</scope>
</reference>
<keyword evidence="3" id="KW-1185">Reference proteome</keyword>
<feature type="region of interest" description="Disordered" evidence="1">
    <location>
        <begin position="1"/>
        <end position="42"/>
    </location>
</feature>
<dbReference type="AlphaFoldDB" id="A0A812WRZ7"/>
<protein>
    <submittedName>
        <fullName evidence="2">Uncharacterized protein</fullName>
    </submittedName>
</protein>
<evidence type="ECO:0000256" key="1">
    <source>
        <dbReference type="SAM" id="MobiDB-lite"/>
    </source>
</evidence>
<comment type="caution">
    <text evidence="2">The sequence shown here is derived from an EMBL/GenBank/DDBJ whole genome shotgun (WGS) entry which is preliminary data.</text>
</comment>
<dbReference type="Proteomes" id="UP000601435">
    <property type="component" value="Unassembled WGS sequence"/>
</dbReference>
<feature type="region of interest" description="Disordered" evidence="1">
    <location>
        <begin position="151"/>
        <end position="233"/>
    </location>
</feature>
<organism evidence="2 3">
    <name type="scientific">Symbiodinium necroappetens</name>
    <dbReference type="NCBI Taxonomy" id="1628268"/>
    <lineage>
        <taxon>Eukaryota</taxon>
        <taxon>Sar</taxon>
        <taxon>Alveolata</taxon>
        <taxon>Dinophyceae</taxon>
        <taxon>Suessiales</taxon>
        <taxon>Symbiodiniaceae</taxon>
        <taxon>Symbiodinium</taxon>
    </lineage>
</organism>
<evidence type="ECO:0000313" key="3">
    <source>
        <dbReference type="Proteomes" id="UP000601435"/>
    </source>
</evidence>
<sequence length="233" mass="26679">MDQWWGGKGGQGQGWGAGSWKGAAWKGAQPKHQGRSTTSTLRGGIIQRLDQDLLHTRGDIQQLRTDKEQLTAEKNSLVIEKNQLQAEKDAALSRATVAEKMLETIQNEKQEMVDKHSAETAKASTMLTEVNAAWQRDTKQWEERLKTTKRMLEESEKSNKKLKANQDSEYSLREKLRGERDSYKDKSDRLEKALETEQRDRKIASSKLQDVEKENGKLKKRLSRLESQLEKKA</sequence>
<accession>A0A812WRZ7</accession>
<name>A0A812WRZ7_9DINO</name>
<gene>
    <name evidence="2" type="ORF">SNEC2469_LOCUS19742</name>
</gene>
<evidence type="ECO:0000313" key="2">
    <source>
        <dbReference type="EMBL" id="CAE7685526.1"/>
    </source>
</evidence>
<feature type="compositionally biased region" description="Gly residues" evidence="1">
    <location>
        <begin position="1"/>
        <end position="19"/>
    </location>
</feature>
<dbReference type="OrthoDB" id="1926336at2759"/>
<dbReference type="EMBL" id="CAJNJA010033941">
    <property type="protein sequence ID" value="CAE7685526.1"/>
    <property type="molecule type" value="Genomic_DNA"/>
</dbReference>
<proteinExistence type="predicted"/>